<feature type="transmembrane region" description="Helical" evidence="2">
    <location>
        <begin position="40"/>
        <end position="61"/>
    </location>
</feature>
<evidence type="ECO:0000313" key="3">
    <source>
        <dbReference type="EMBL" id="RVW31260.1"/>
    </source>
</evidence>
<dbReference type="AlphaFoldDB" id="A0A438D733"/>
<keyword evidence="2" id="KW-1133">Transmembrane helix</keyword>
<organism evidence="3 4">
    <name type="scientific">Vitis vinifera</name>
    <name type="common">Grape</name>
    <dbReference type="NCBI Taxonomy" id="29760"/>
    <lineage>
        <taxon>Eukaryota</taxon>
        <taxon>Viridiplantae</taxon>
        <taxon>Streptophyta</taxon>
        <taxon>Embryophyta</taxon>
        <taxon>Tracheophyta</taxon>
        <taxon>Spermatophyta</taxon>
        <taxon>Magnoliopsida</taxon>
        <taxon>eudicotyledons</taxon>
        <taxon>Gunneridae</taxon>
        <taxon>Pentapetalae</taxon>
        <taxon>rosids</taxon>
        <taxon>Vitales</taxon>
        <taxon>Vitaceae</taxon>
        <taxon>Viteae</taxon>
        <taxon>Vitis</taxon>
    </lineage>
</organism>
<accession>A0A438D733</accession>
<dbReference type="GO" id="GO:0003676">
    <property type="term" value="F:nucleic acid binding"/>
    <property type="evidence" value="ECO:0007669"/>
    <property type="project" value="InterPro"/>
</dbReference>
<feature type="compositionally biased region" description="Acidic residues" evidence="1">
    <location>
        <begin position="149"/>
        <end position="159"/>
    </location>
</feature>
<keyword evidence="2" id="KW-0472">Membrane</keyword>
<keyword evidence="2" id="KW-0812">Transmembrane</keyword>
<dbReference type="SUPFAM" id="SSF54928">
    <property type="entry name" value="RNA-binding domain, RBD"/>
    <property type="match status" value="1"/>
</dbReference>
<dbReference type="InterPro" id="IPR035979">
    <property type="entry name" value="RBD_domain_sf"/>
</dbReference>
<dbReference type="Gene3D" id="3.30.70.330">
    <property type="match status" value="1"/>
</dbReference>
<dbReference type="InterPro" id="IPR012677">
    <property type="entry name" value="Nucleotide-bd_a/b_plait_sf"/>
</dbReference>
<gene>
    <name evidence="3" type="ORF">CK203_082848</name>
</gene>
<comment type="caution">
    <text evidence="3">The sequence shown here is derived from an EMBL/GenBank/DDBJ whole genome shotgun (WGS) entry which is preliminary data.</text>
</comment>
<dbReference type="Proteomes" id="UP000288805">
    <property type="component" value="Unassembled WGS sequence"/>
</dbReference>
<feature type="region of interest" description="Disordered" evidence="1">
    <location>
        <begin position="145"/>
        <end position="164"/>
    </location>
</feature>
<dbReference type="EMBL" id="QGNW01001764">
    <property type="protein sequence ID" value="RVW31260.1"/>
    <property type="molecule type" value="Genomic_DNA"/>
</dbReference>
<proteinExistence type="predicted"/>
<evidence type="ECO:0000256" key="2">
    <source>
        <dbReference type="SAM" id="Phobius"/>
    </source>
</evidence>
<sequence length="476" mass="55211">MSTSGHTVEVTSLSPKVTEKDVYDFFAFSGAIERVEMVRFGWFMLIVVQWLFGFVLLIVGFHHNSLEMNVPYLSSCTCSDSVIKFNESHYQHQICGKSADECACTAYVTFKDAYAVETAVLLSVMREERWERERERDVRERRGVRESESACDGDDEETGEASRKRSFTVESKTFELVLDGRKGRCQIRIVEKKRGVSTWVRLGLESLGLFKEGLIHCIRDEKEGRWEKEWRERGKRKEGQKRWTTMVEMIHQMEELAGRRMELQEVRAGGKIFSDEIIRGSSHEHKSERRNCNQDEDLEEEMAGNLQKLKHCLVASWKSNKKVEEDLERLGSLWRGSPCGLFREQRDGRSSLRVGFWNPKMGCWVEKERAQEAWVKIFGLPMLLWSPGILKKIGEECGGFVDIDERTRSMGEIQWLGYWPEVRRILSVEEIRRRTEIRGDMHSRAEKRVGKEVTEAGIVGLYLTDDGRQLQKNGQA</sequence>
<evidence type="ECO:0000256" key="1">
    <source>
        <dbReference type="SAM" id="MobiDB-lite"/>
    </source>
</evidence>
<evidence type="ECO:0000313" key="4">
    <source>
        <dbReference type="Proteomes" id="UP000288805"/>
    </source>
</evidence>
<reference evidence="3 4" key="1">
    <citation type="journal article" date="2018" name="PLoS Genet.">
        <title>Population sequencing reveals clonal diversity and ancestral inbreeding in the grapevine cultivar Chardonnay.</title>
        <authorList>
            <person name="Roach M.J."/>
            <person name="Johnson D.L."/>
            <person name="Bohlmann J."/>
            <person name="van Vuuren H.J."/>
            <person name="Jones S.J."/>
            <person name="Pretorius I.S."/>
            <person name="Schmidt S.A."/>
            <person name="Borneman A.R."/>
        </authorList>
    </citation>
    <scope>NUCLEOTIDE SEQUENCE [LARGE SCALE GENOMIC DNA]</scope>
    <source>
        <strain evidence="4">cv. Chardonnay</strain>
        <tissue evidence="3">Leaf</tissue>
    </source>
</reference>
<protein>
    <submittedName>
        <fullName evidence="3">Uncharacterized protein</fullName>
    </submittedName>
</protein>
<name>A0A438D733_VITVI</name>